<sequence>MQRIKEILICFLTLALHSFYMIAGIIFPIYAVFKDIQNDQIMWAVCDFILFFPIGTIRGLMYFAGTLIRSLYG</sequence>
<feature type="transmembrane region" description="Helical" evidence="1">
    <location>
        <begin position="41"/>
        <end position="64"/>
    </location>
</feature>
<reference evidence="3" key="1">
    <citation type="submission" date="2017-04" db="EMBL/GenBank/DDBJ databases">
        <authorList>
            <person name="Varghese N."/>
            <person name="Submissions S."/>
        </authorList>
    </citation>
    <scope>NUCLEOTIDE SEQUENCE [LARGE SCALE GENOMIC DNA]</scope>
    <source>
        <strain evidence="3">DSM 23072</strain>
    </source>
</reference>
<keyword evidence="1" id="KW-1133">Transmembrane helix</keyword>
<evidence type="ECO:0000256" key="1">
    <source>
        <dbReference type="SAM" id="Phobius"/>
    </source>
</evidence>
<name>A0A1W1V0N9_9PAST</name>
<dbReference type="AlphaFoldDB" id="A0A1W1V0N9"/>
<gene>
    <name evidence="2" type="ORF">SAMN05660772_02605</name>
</gene>
<dbReference type="EMBL" id="FWWV01000026">
    <property type="protein sequence ID" value="SMB86866.1"/>
    <property type="molecule type" value="Genomic_DNA"/>
</dbReference>
<organism evidence="2 3">
    <name type="scientific">Pasteurella testudinis DSM 23072</name>
    <dbReference type="NCBI Taxonomy" id="1122938"/>
    <lineage>
        <taxon>Bacteria</taxon>
        <taxon>Pseudomonadati</taxon>
        <taxon>Pseudomonadota</taxon>
        <taxon>Gammaproteobacteria</taxon>
        <taxon>Pasteurellales</taxon>
        <taxon>Pasteurellaceae</taxon>
        <taxon>Pasteurella</taxon>
    </lineage>
</organism>
<keyword evidence="3" id="KW-1185">Reference proteome</keyword>
<evidence type="ECO:0000313" key="3">
    <source>
        <dbReference type="Proteomes" id="UP000192408"/>
    </source>
</evidence>
<proteinExistence type="predicted"/>
<evidence type="ECO:0000313" key="2">
    <source>
        <dbReference type="EMBL" id="SMB86866.1"/>
    </source>
</evidence>
<protein>
    <submittedName>
        <fullName evidence="2">Uncharacterized protein</fullName>
    </submittedName>
</protein>
<accession>A0A1W1V0N9</accession>
<keyword evidence="1" id="KW-0812">Transmembrane</keyword>
<feature type="transmembrane region" description="Helical" evidence="1">
    <location>
        <begin position="7"/>
        <end position="29"/>
    </location>
</feature>
<dbReference type="Proteomes" id="UP000192408">
    <property type="component" value="Unassembled WGS sequence"/>
</dbReference>
<keyword evidence="1" id="KW-0472">Membrane</keyword>